<sequence length="935" mass="104925">MTHPYRSNHPLSALLSVDQQKSENGNKLIPGNNSNTNSSGSSNNTITNSDINQYYDKTEPLNTQRLNRTNITANPNVPSDGKPSNRVQSPVRQHPQYNNNQINQAAPHNSSYTSSYYYSNQYPYQYNNNAQSYHNQLNQYPNAYPTNNPRPQQNINKQGYQKGYYQQPPPQQQQQQVYQQQQIYQQQQVYQQQQQGQNYNYPPPPRQYNNQYNNIYRQQQNYSSNYRKDQEEVYLNQPLYRESPSPPPQEQQPISQVQKEYRQERSQNQGNLEAKPQRVESDSSIDNLGQQLTSRLSIQESKTLKNKDMQLPFASSYLKKSPKEKDLISHNLNGKLKKKTSRSFFSLSPSSSPINKKFQLNQSSPPPDEPRTINNEVIIPNGSNNSNSNNSTTDSESSRSPSPSTRSMKTPRHERYNSVDQVLATNNDEEMGADKSENNATNGLYLRPSILEMGNSTVGSSTQSSITASDTNSPDSITGNTSNSPSSNTSEVLNTDTTDKNNNVASSRNVDPATTIKPVASINGEISTNNSVNNQSSSDISNTSGTDLSSNSNTNSNNTTTFNNKKQLFRENSIISPILTPGFAKESHDFLSKTLGDNSSSLVSTEDAFQLYSKNARKSKDPEVLLSYAELSLQRALSIKPVDKTEEKLKKKYLSEAHDALKRSSRLGLPESQYLLGDAYSVGIFGKPDLAKALSYFEIAGKNRHTESAYRAAVCYRKGWGCHQDARKSVRYIEIAAMNNHPVAMMEYGIYCFHGLMGLSDDVNVKKQGINWLSRATEVATELSCTAPYELALIHLTGFKDIVIQDTSYAIRLLFQAANLGHSKSASMLGKFYEIGDIVDANSDLSIHFYTMSALNGDVEGMMGLCSWYFVGTEHLEQDYDEAFAWALRAAEKGLPKAMLLLKRFYSLGIGCDKNLERSEYWGKLAEKISNKSKK</sequence>
<organism evidence="1 2">
    <name type="scientific">Candida boidinii</name>
    <name type="common">Yeast</name>
    <dbReference type="NCBI Taxonomy" id="5477"/>
    <lineage>
        <taxon>Eukaryota</taxon>
        <taxon>Fungi</taxon>
        <taxon>Dikarya</taxon>
        <taxon>Ascomycota</taxon>
        <taxon>Saccharomycotina</taxon>
        <taxon>Pichiomycetes</taxon>
        <taxon>Pichiales</taxon>
        <taxon>Pichiaceae</taxon>
        <taxon>Ogataea</taxon>
        <taxon>Ogataea/Candida clade</taxon>
    </lineage>
</organism>
<evidence type="ECO:0000313" key="2">
    <source>
        <dbReference type="Proteomes" id="UP001165101"/>
    </source>
</evidence>
<dbReference type="EMBL" id="BSXV01000501">
    <property type="protein sequence ID" value="GME89367.1"/>
    <property type="molecule type" value="Genomic_DNA"/>
</dbReference>
<reference evidence="1" key="1">
    <citation type="submission" date="2023-04" db="EMBL/GenBank/DDBJ databases">
        <title>Candida boidinii NBRC 1967.</title>
        <authorList>
            <person name="Ichikawa N."/>
            <person name="Sato H."/>
            <person name="Tonouchi N."/>
        </authorList>
    </citation>
    <scope>NUCLEOTIDE SEQUENCE</scope>
    <source>
        <strain evidence="1">NBRC 1967</strain>
    </source>
</reference>
<proteinExistence type="predicted"/>
<name>A0ACB5TJ48_CANBO</name>
<evidence type="ECO:0000313" key="1">
    <source>
        <dbReference type="EMBL" id="GME89367.1"/>
    </source>
</evidence>
<gene>
    <name evidence="1" type="ORF">Cboi01_000137000</name>
</gene>
<keyword evidence="2" id="KW-1185">Reference proteome</keyword>
<protein>
    <submittedName>
        <fullName evidence="1">Unnamed protein product</fullName>
    </submittedName>
</protein>
<dbReference type="Proteomes" id="UP001165101">
    <property type="component" value="Unassembled WGS sequence"/>
</dbReference>
<comment type="caution">
    <text evidence="1">The sequence shown here is derived from an EMBL/GenBank/DDBJ whole genome shotgun (WGS) entry which is preliminary data.</text>
</comment>
<accession>A0ACB5TJ48</accession>